<reference evidence="3 4" key="1">
    <citation type="submission" date="2024-02" db="EMBL/GenBank/DDBJ databases">
        <authorList>
            <person name="Vignale AGUSTIN F."/>
            <person name="Sosa J E."/>
            <person name="Modenutti C."/>
        </authorList>
    </citation>
    <scope>NUCLEOTIDE SEQUENCE [LARGE SCALE GENOMIC DNA]</scope>
</reference>
<accession>A0ABC8UH10</accession>
<keyword evidence="4" id="KW-1185">Reference proteome</keyword>
<dbReference type="AlphaFoldDB" id="A0ABC8UH10"/>
<gene>
    <name evidence="2" type="ORF">ILEXP_LOCUS32804</name>
    <name evidence="3" type="ORF">ILEXP_LOCUS50313</name>
</gene>
<sequence length="150" mass="16594">MLRQQATDMICSLLRSGFSLSSGHRARAALWCQITALLTPTHRQDLTARRARRMRFQPRVNASYMESVSALRQHSDFVSSNKFRQANRAIGKFSSVIVTGGVGELGQRFEDLFLEAFVRRRRLGRGAPGSAGDPAYPGTASDGNEAEYAD</sequence>
<dbReference type="EMBL" id="CAUOFW020007724">
    <property type="protein sequence ID" value="CAK9180320.1"/>
    <property type="molecule type" value="Genomic_DNA"/>
</dbReference>
<evidence type="ECO:0000313" key="3">
    <source>
        <dbReference type="EMBL" id="CAK9180320.1"/>
    </source>
</evidence>
<dbReference type="EMBL" id="CAUOFW020004081">
    <property type="protein sequence ID" value="CAK9163744.1"/>
    <property type="molecule type" value="Genomic_DNA"/>
</dbReference>
<comment type="caution">
    <text evidence="3">The sequence shown here is derived from an EMBL/GenBank/DDBJ whole genome shotgun (WGS) entry which is preliminary data.</text>
</comment>
<proteinExistence type="predicted"/>
<protein>
    <submittedName>
        <fullName evidence="3">Uncharacterized protein</fullName>
    </submittedName>
</protein>
<dbReference type="Proteomes" id="UP001642360">
    <property type="component" value="Unassembled WGS sequence"/>
</dbReference>
<evidence type="ECO:0000313" key="2">
    <source>
        <dbReference type="EMBL" id="CAK9163744.1"/>
    </source>
</evidence>
<organism evidence="3 4">
    <name type="scientific">Ilex paraguariensis</name>
    <name type="common">yerba mate</name>
    <dbReference type="NCBI Taxonomy" id="185542"/>
    <lineage>
        <taxon>Eukaryota</taxon>
        <taxon>Viridiplantae</taxon>
        <taxon>Streptophyta</taxon>
        <taxon>Embryophyta</taxon>
        <taxon>Tracheophyta</taxon>
        <taxon>Spermatophyta</taxon>
        <taxon>Magnoliopsida</taxon>
        <taxon>eudicotyledons</taxon>
        <taxon>Gunneridae</taxon>
        <taxon>Pentapetalae</taxon>
        <taxon>asterids</taxon>
        <taxon>campanulids</taxon>
        <taxon>Aquifoliales</taxon>
        <taxon>Aquifoliaceae</taxon>
        <taxon>Ilex</taxon>
    </lineage>
</organism>
<evidence type="ECO:0000256" key="1">
    <source>
        <dbReference type="SAM" id="MobiDB-lite"/>
    </source>
</evidence>
<evidence type="ECO:0000313" key="4">
    <source>
        <dbReference type="Proteomes" id="UP001642360"/>
    </source>
</evidence>
<feature type="region of interest" description="Disordered" evidence="1">
    <location>
        <begin position="126"/>
        <end position="150"/>
    </location>
</feature>
<name>A0ABC8UH10_9AQUA</name>